<feature type="non-terminal residue" evidence="2">
    <location>
        <position position="1"/>
    </location>
</feature>
<feature type="region of interest" description="Disordered" evidence="1">
    <location>
        <begin position="237"/>
        <end position="256"/>
    </location>
</feature>
<gene>
    <name evidence="2" type="primary">ORF89501</name>
</gene>
<feature type="region of interest" description="Disordered" evidence="1">
    <location>
        <begin position="182"/>
        <end position="225"/>
    </location>
</feature>
<feature type="compositionally biased region" description="Polar residues" evidence="1">
    <location>
        <begin position="201"/>
        <end position="218"/>
    </location>
</feature>
<feature type="region of interest" description="Disordered" evidence="1">
    <location>
        <begin position="431"/>
        <end position="535"/>
    </location>
</feature>
<proteinExistence type="predicted"/>
<evidence type="ECO:0000313" key="2">
    <source>
        <dbReference type="EMBL" id="CEK74067.1"/>
    </source>
</evidence>
<feature type="compositionally biased region" description="Polar residues" evidence="1">
    <location>
        <begin position="460"/>
        <end position="476"/>
    </location>
</feature>
<feature type="compositionally biased region" description="Low complexity" evidence="1">
    <location>
        <begin position="56"/>
        <end position="65"/>
    </location>
</feature>
<feature type="compositionally biased region" description="Basic and acidic residues" evidence="1">
    <location>
        <begin position="76"/>
        <end position="92"/>
    </location>
</feature>
<evidence type="ECO:0000256" key="1">
    <source>
        <dbReference type="SAM" id="MobiDB-lite"/>
    </source>
</evidence>
<reference evidence="2" key="1">
    <citation type="submission" date="2014-12" db="EMBL/GenBank/DDBJ databases">
        <title>Insight into the proteome of Arion vulgaris.</title>
        <authorList>
            <person name="Aradska J."/>
            <person name="Bulat T."/>
            <person name="Smidak R."/>
            <person name="Sarate P."/>
            <person name="Gangsoo J."/>
            <person name="Sialana F."/>
            <person name="Bilban M."/>
            <person name="Lubec G."/>
        </authorList>
    </citation>
    <scope>NUCLEOTIDE SEQUENCE</scope>
    <source>
        <tissue evidence="2">Skin</tissue>
    </source>
</reference>
<sequence length="535" mass="58334">ARKLVQQNAKENEVLIIRRDPHMKGGISNNVHYSVARRPASRGSSVDRASPATVASRLSQASSSSIHGQKIMQAGKKQEDDTSRSENKDLNRTEAWVDSTLPDNKQKPLPRPKRSKRIENEIKTNELASMPLEEIKAILAEPKNGFVQVDARILEPPAEDPEMFEKMERLFEKYREMELKASAKEMPGKGNGRLAPRNKLSDTQSAKGGNKGSSQRASRPSIPAASLKTSCSSFLSSSGYSSDQITGDSSSGKILSVGDKTSVRSSVTPGPFHNKLHISSNNSPALALSSHGAQHYFSSDTTNQTEILSQNLKTSGSGNEHKGLSVLQDLDPEVAKNPAALISKIQEILKVRPRKDENTKGSTRIPAPAILSKSNKSKSVSNLLSDCVFSTNSGSSHDFNEELPDGKILPHNLNSDFIYNDNMNSVDSFRKSSALSSGNNDYSELDKDDDGADEVPDLTHTWSVKSDSSDSQNRSETPVPKLATPLTTGRSTLISRKSDRLGRSLSQDKENMSNSQSTISNRSILSAREDEVEFV</sequence>
<dbReference type="EMBL" id="HACG01027202">
    <property type="protein sequence ID" value="CEK74067.1"/>
    <property type="molecule type" value="Transcribed_RNA"/>
</dbReference>
<dbReference type="AlphaFoldDB" id="A0A0B7A0G0"/>
<accession>A0A0B7A0G0</accession>
<feature type="compositionally biased region" description="Polar residues" evidence="1">
    <location>
        <begin position="431"/>
        <end position="442"/>
    </location>
</feature>
<protein>
    <submittedName>
        <fullName evidence="2">Uncharacterized protein</fullName>
    </submittedName>
</protein>
<organism evidence="2">
    <name type="scientific">Arion vulgaris</name>
    <dbReference type="NCBI Taxonomy" id="1028688"/>
    <lineage>
        <taxon>Eukaryota</taxon>
        <taxon>Metazoa</taxon>
        <taxon>Spiralia</taxon>
        <taxon>Lophotrochozoa</taxon>
        <taxon>Mollusca</taxon>
        <taxon>Gastropoda</taxon>
        <taxon>Heterobranchia</taxon>
        <taxon>Euthyneura</taxon>
        <taxon>Panpulmonata</taxon>
        <taxon>Eupulmonata</taxon>
        <taxon>Stylommatophora</taxon>
        <taxon>Helicina</taxon>
        <taxon>Arionoidea</taxon>
        <taxon>Arionidae</taxon>
        <taxon>Arion</taxon>
    </lineage>
</organism>
<feature type="compositionally biased region" description="Acidic residues" evidence="1">
    <location>
        <begin position="446"/>
        <end position="456"/>
    </location>
</feature>
<name>A0A0B7A0G0_9EUPU</name>
<feature type="region of interest" description="Disordered" evidence="1">
    <location>
        <begin position="37"/>
        <end position="122"/>
    </location>
</feature>
<feature type="compositionally biased region" description="Polar residues" evidence="1">
    <location>
        <begin position="512"/>
        <end position="524"/>
    </location>
</feature>
<feature type="compositionally biased region" description="Polar residues" evidence="1">
    <location>
        <begin position="485"/>
        <end position="495"/>
    </location>
</feature>
<feature type="compositionally biased region" description="Polar residues" evidence="1">
    <location>
        <begin position="243"/>
        <end position="253"/>
    </location>
</feature>
<feature type="compositionally biased region" description="Basic and acidic residues" evidence="1">
    <location>
        <begin position="496"/>
        <end position="511"/>
    </location>
</feature>